<keyword evidence="4 7" id="KW-0133">Cell shape</keyword>
<sequence>MINILLRLLITVALLLSGPAWAQLLWHHGNTLNPAGQQLQQLLLPDEPAFAAMSPAERDDWLTREWRAVLQERERFAQYTLPAHWRTEGFDQAIRQQELTTYMAGQAPDYHGYRELQRHYQRLADVTHYTTLPSGPNVRPGERDAIIPVLRQRLAELGRQVPVPVGRADVLDPPLSETLSTLQRAGGLEVTGGLNQATRALINRPPAELRAEIKINLHRWLRLPPATRDYVLINIPSYRLTLVRDGRPQLAMKVIVGRPDWPTPELATHIDALKVNPDWTPTANIMREDLLPAQRRDAGYLDRNGFIAWLPGESAPVLPSSINWQAPPPGLRLVQEPGPHNALGRLKFEMRNRHSVYLHDTPHKSLFGRDRRALSHGCVRLAEPAALASGLGWQVPGHERTQVLPPSQRLPVYMVYFTTWSEGGSLVFAGDIYGKNRAANDA</sequence>
<feature type="domain" description="L,D-TPase catalytic" evidence="8">
    <location>
        <begin position="229"/>
        <end position="404"/>
    </location>
</feature>
<evidence type="ECO:0000256" key="3">
    <source>
        <dbReference type="ARBA" id="ARBA00022679"/>
    </source>
</evidence>
<gene>
    <name evidence="9" type="ORF">PU634_05825</name>
</gene>
<dbReference type="CDD" id="cd16913">
    <property type="entry name" value="YkuD_like"/>
    <property type="match status" value="1"/>
</dbReference>
<dbReference type="RefSeq" id="WP_306763121.1">
    <property type="nucleotide sequence ID" value="NZ_CP118224.1"/>
</dbReference>
<dbReference type="EMBL" id="CP118224">
    <property type="protein sequence ID" value="WMC11884.1"/>
    <property type="molecule type" value="Genomic_DNA"/>
</dbReference>
<dbReference type="PANTHER" id="PTHR41533">
    <property type="entry name" value="L,D-TRANSPEPTIDASE HI_1667-RELATED"/>
    <property type="match status" value="1"/>
</dbReference>
<dbReference type="GO" id="GO:0004180">
    <property type="term" value="F:carboxypeptidase activity"/>
    <property type="evidence" value="ECO:0007669"/>
    <property type="project" value="UniProtKB-ARBA"/>
</dbReference>
<proteinExistence type="inferred from homology"/>
<evidence type="ECO:0000313" key="9">
    <source>
        <dbReference type="EMBL" id="WMC11884.1"/>
    </source>
</evidence>
<dbReference type="SUPFAM" id="SSF141523">
    <property type="entry name" value="L,D-transpeptidase catalytic domain-like"/>
    <property type="match status" value="1"/>
</dbReference>
<protein>
    <submittedName>
        <fullName evidence="9">L,D-transpeptidase family protein</fullName>
    </submittedName>
</protein>
<dbReference type="InterPro" id="IPR038063">
    <property type="entry name" value="Transpep_catalytic_dom"/>
</dbReference>
<keyword evidence="10" id="KW-1185">Reference proteome</keyword>
<dbReference type="GO" id="GO:0009252">
    <property type="term" value="P:peptidoglycan biosynthetic process"/>
    <property type="evidence" value="ECO:0007669"/>
    <property type="project" value="UniProtKB-KW"/>
</dbReference>
<dbReference type="PROSITE" id="PS52029">
    <property type="entry name" value="LD_TPASE"/>
    <property type="match status" value="1"/>
</dbReference>
<organism evidence="9 10">
    <name type="scientific">Oceanimonas pelagia</name>
    <dbReference type="NCBI Taxonomy" id="3028314"/>
    <lineage>
        <taxon>Bacteria</taxon>
        <taxon>Pseudomonadati</taxon>
        <taxon>Pseudomonadota</taxon>
        <taxon>Gammaproteobacteria</taxon>
        <taxon>Aeromonadales</taxon>
        <taxon>Aeromonadaceae</taxon>
        <taxon>Oceanimonas</taxon>
    </lineage>
</organism>
<dbReference type="Gene3D" id="2.40.440.10">
    <property type="entry name" value="L,D-transpeptidase catalytic domain-like"/>
    <property type="match status" value="1"/>
</dbReference>
<name>A0AA50KQQ7_9GAMM</name>
<accession>A0AA50KQQ7</accession>
<keyword evidence="5 7" id="KW-0573">Peptidoglycan synthesis</keyword>
<dbReference type="AlphaFoldDB" id="A0AA50KQQ7"/>
<dbReference type="Proteomes" id="UP001223802">
    <property type="component" value="Chromosome"/>
</dbReference>
<feature type="active site" description="Proton donor/acceptor" evidence="7">
    <location>
        <position position="359"/>
    </location>
</feature>
<evidence type="ECO:0000256" key="4">
    <source>
        <dbReference type="ARBA" id="ARBA00022960"/>
    </source>
</evidence>
<dbReference type="SUPFAM" id="SSF47090">
    <property type="entry name" value="PGBD-like"/>
    <property type="match status" value="1"/>
</dbReference>
<evidence type="ECO:0000256" key="2">
    <source>
        <dbReference type="ARBA" id="ARBA00005992"/>
    </source>
</evidence>
<dbReference type="Pfam" id="PF03734">
    <property type="entry name" value="YkuD"/>
    <property type="match status" value="1"/>
</dbReference>
<evidence type="ECO:0000256" key="6">
    <source>
        <dbReference type="ARBA" id="ARBA00023316"/>
    </source>
</evidence>
<evidence type="ECO:0000256" key="7">
    <source>
        <dbReference type="PROSITE-ProRule" id="PRU01373"/>
    </source>
</evidence>
<keyword evidence="6 7" id="KW-0961">Cell wall biogenesis/degradation</keyword>
<evidence type="ECO:0000256" key="1">
    <source>
        <dbReference type="ARBA" id="ARBA00004752"/>
    </source>
</evidence>
<comment type="similarity">
    <text evidence="2">Belongs to the YkuD family.</text>
</comment>
<evidence type="ECO:0000256" key="5">
    <source>
        <dbReference type="ARBA" id="ARBA00022984"/>
    </source>
</evidence>
<dbReference type="PANTHER" id="PTHR41533:SF2">
    <property type="entry name" value="BLR7131 PROTEIN"/>
    <property type="match status" value="1"/>
</dbReference>
<dbReference type="GO" id="GO:0016740">
    <property type="term" value="F:transferase activity"/>
    <property type="evidence" value="ECO:0007669"/>
    <property type="project" value="UniProtKB-KW"/>
</dbReference>
<feature type="active site" description="Nucleophile" evidence="7">
    <location>
        <position position="378"/>
    </location>
</feature>
<dbReference type="GO" id="GO:0071555">
    <property type="term" value="P:cell wall organization"/>
    <property type="evidence" value="ECO:0007669"/>
    <property type="project" value="UniProtKB-UniRule"/>
</dbReference>
<dbReference type="InterPro" id="IPR036365">
    <property type="entry name" value="PGBD-like_sf"/>
</dbReference>
<comment type="pathway">
    <text evidence="1 7">Cell wall biogenesis; peptidoglycan biosynthesis.</text>
</comment>
<dbReference type="GO" id="GO:0008360">
    <property type="term" value="P:regulation of cell shape"/>
    <property type="evidence" value="ECO:0007669"/>
    <property type="project" value="UniProtKB-UniRule"/>
</dbReference>
<evidence type="ECO:0000313" key="10">
    <source>
        <dbReference type="Proteomes" id="UP001223802"/>
    </source>
</evidence>
<keyword evidence="3" id="KW-0808">Transferase</keyword>
<dbReference type="InterPro" id="IPR005490">
    <property type="entry name" value="LD_TPept_cat_dom"/>
</dbReference>
<reference evidence="9 10" key="1">
    <citation type="submission" date="2023-02" db="EMBL/GenBank/DDBJ databases">
        <title>Complete genome sequence of a novel bacterium Oceanimonas sp. NTOU-MSR1 isolated from marine coast sediment.</title>
        <authorList>
            <person name="Yang H.-T."/>
            <person name="Chen Y.-L."/>
            <person name="Ho Y.-N."/>
        </authorList>
    </citation>
    <scope>NUCLEOTIDE SEQUENCE [LARGE SCALE GENOMIC DNA]</scope>
    <source>
        <strain evidence="9 10">NTOU-MSR1</strain>
    </source>
</reference>
<evidence type="ECO:0000259" key="8">
    <source>
        <dbReference type="PROSITE" id="PS52029"/>
    </source>
</evidence>
<dbReference type="KEGG" id="ope:PU634_05825"/>
<dbReference type="InterPro" id="IPR052905">
    <property type="entry name" value="LD-transpeptidase_YkuD-like"/>
</dbReference>